<accession>A0A022RQW0</accession>
<proteinExistence type="predicted"/>
<evidence type="ECO:0000313" key="1">
    <source>
        <dbReference type="EMBL" id="EYU42376.1"/>
    </source>
</evidence>
<dbReference type="Proteomes" id="UP000030748">
    <property type="component" value="Unassembled WGS sequence"/>
</dbReference>
<organism evidence="1 2">
    <name type="scientific">Erythranthe guttata</name>
    <name type="common">Yellow monkey flower</name>
    <name type="synonym">Mimulus guttatus</name>
    <dbReference type="NCBI Taxonomy" id="4155"/>
    <lineage>
        <taxon>Eukaryota</taxon>
        <taxon>Viridiplantae</taxon>
        <taxon>Streptophyta</taxon>
        <taxon>Embryophyta</taxon>
        <taxon>Tracheophyta</taxon>
        <taxon>Spermatophyta</taxon>
        <taxon>Magnoliopsida</taxon>
        <taxon>eudicotyledons</taxon>
        <taxon>Gunneridae</taxon>
        <taxon>Pentapetalae</taxon>
        <taxon>asterids</taxon>
        <taxon>lamiids</taxon>
        <taxon>Lamiales</taxon>
        <taxon>Phrymaceae</taxon>
        <taxon>Erythranthe</taxon>
    </lineage>
</organism>
<name>A0A022RQW0_ERYGU</name>
<gene>
    <name evidence="1" type="ORF">MIMGU_mgv1a016737mg</name>
</gene>
<protein>
    <submittedName>
        <fullName evidence="1">Uncharacterized protein</fullName>
    </submittedName>
</protein>
<reference evidence="1 2" key="1">
    <citation type="journal article" date="2013" name="Proc. Natl. Acad. Sci. U.S.A.">
        <title>Fine-scale variation in meiotic recombination in Mimulus inferred from population shotgun sequencing.</title>
        <authorList>
            <person name="Hellsten U."/>
            <person name="Wright K.M."/>
            <person name="Jenkins J."/>
            <person name="Shu S."/>
            <person name="Yuan Y."/>
            <person name="Wessler S.R."/>
            <person name="Schmutz J."/>
            <person name="Willis J.H."/>
            <person name="Rokhsar D.S."/>
        </authorList>
    </citation>
    <scope>NUCLEOTIDE SEQUENCE [LARGE SCALE GENOMIC DNA]</scope>
    <source>
        <strain evidence="2">cv. DUN x IM62</strain>
    </source>
</reference>
<sequence length="109" mass="12158">MKNGNKSNEANAHYKNNVRRDLESRCIVCVKLEHGPTRSASSSAASCPSPAKISCSCCCCSSLGCSSTCCHFCNPTFQDSEQKQEPKCYIPKKRFFFPHKSRSCAFAYW</sequence>
<evidence type="ECO:0000313" key="2">
    <source>
        <dbReference type="Proteomes" id="UP000030748"/>
    </source>
</evidence>
<keyword evidence="2" id="KW-1185">Reference proteome</keyword>
<dbReference type="EMBL" id="KI630297">
    <property type="protein sequence ID" value="EYU42376.1"/>
    <property type="molecule type" value="Genomic_DNA"/>
</dbReference>
<dbReference type="AlphaFoldDB" id="A0A022RQW0"/>